<evidence type="ECO:0000313" key="2">
    <source>
        <dbReference type="EMBL" id="QHU08105.1"/>
    </source>
</evidence>
<dbReference type="EMBL" id="MN740694">
    <property type="protein sequence ID" value="QHU08105.1"/>
    <property type="molecule type" value="Genomic_DNA"/>
</dbReference>
<keyword evidence="1" id="KW-0812">Transmembrane</keyword>
<reference evidence="2" key="1">
    <citation type="journal article" date="2020" name="Nature">
        <title>Giant virus diversity and host interactions through global metagenomics.</title>
        <authorList>
            <person name="Schulz F."/>
            <person name="Roux S."/>
            <person name="Paez-Espino D."/>
            <person name="Jungbluth S."/>
            <person name="Walsh D.A."/>
            <person name="Denef V.J."/>
            <person name="McMahon K.D."/>
            <person name="Konstantinidis K.T."/>
            <person name="Eloe-Fadrosh E.A."/>
            <person name="Kyrpides N.C."/>
            <person name="Woyke T."/>
        </authorList>
    </citation>
    <scope>NUCLEOTIDE SEQUENCE</scope>
    <source>
        <strain evidence="2">GVMAG-S-1062768-28</strain>
    </source>
</reference>
<protein>
    <submittedName>
        <fullName evidence="2">Uncharacterized protein</fullName>
    </submittedName>
</protein>
<dbReference type="AlphaFoldDB" id="A0A6C0JQR8"/>
<evidence type="ECO:0000256" key="1">
    <source>
        <dbReference type="SAM" id="Phobius"/>
    </source>
</evidence>
<keyword evidence="1" id="KW-1133">Transmembrane helix</keyword>
<name>A0A6C0JQR8_9ZZZZ</name>
<accession>A0A6C0JQR8</accession>
<sequence>MMHKCDSIFADVFSSYECKGYVPTSQAVYEREAAQDATVGFLIIFMPIILLICCIFDN</sequence>
<keyword evidence="1" id="KW-0472">Membrane</keyword>
<feature type="transmembrane region" description="Helical" evidence="1">
    <location>
        <begin position="37"/>
        <end position="56"/>
    </location>
</feature>
<proteinExistence type="predicted"/>
<organism evidence="2">
    <name type="scientific">viral metagenome</name>
    <dbReference type="NCBI Taxonomy" id="1070528"/>
    <lineage>
        <taxon>unclassified sequences</taxon>
        <taxon>metagenomes</taxon>
        <taxon>organismal metagenomes</taxon>
    </lineage>
</organism>